<feature type="compositionally biased region" description="Polar residues" evidence="3">
    <location>
        <begin position="269"/>
        <end position="280"/>
    </location>
</feature>
<protein>
    <submittedName>
        <fullName evidence="5">Hydratase</fullName>
    </submittedName>
</protein>
<dbReference type="InterPro" id="IPR050345">
    <property type="entry name" value="Aliph_Amidase/BUP"/>
</dbReference>
<dbReference type="AlphaFoldDB" id="A0A9X2YY10"/>
<dbReference type="PANTHER" id="PTHR43674:SF2">
    <property type="entry name" value="BETA-UREIDOPROPIONASE"/>
    <property type="match status" value="1"/>
</dbReference>
<feature type="region of interest" description="Disordered" evidence="3">
    <location>
        <begin position="269"/>
        <end position="288"/>
    </location>
</feature>
<keyword evidence="2" id="KW-0378">Hydrolase</keyword>
<dbReference type="SUPFAM" id="SSF56317">
    <property type="entry name" value="Carbon-nitrogen hydrolase"/>
    <property type="match status" value="1"/>
</dbReference>
<evidence type="ECO:0000256" key="1">
    <source>
        <dbReference type="ARBA" id="ARBA00010613"/>
    </source>
</evidence>
<dbReference type="EMBL" id="JACKVK010000005">
    <property type="protein sequence ID" value="MCV7420498.1"/>
    <property type="molecule type" value="Genomic_DNA"/>
</dbReference>
<sequence>MGAGGVAGRHGTGHFVIKVASVQTNPVINAVEDNVTDMVRAIEDLAGAGVQLAVFPELATTGYMFDSPAEARAVAEEVPNGPTVQRLLRACADNDMYVVFGIAELAGDDIYNSSAILGPDGHIGTYRKLHLWDNENTMFTPGDLGLPVFSTPLGNIGILICYDIWFPEAVRALTLSGADLLCVPTNWVPLVAGNGANDTAMANVLCMANSHCNGLPIVAADRCGEERGQLFLGRSVITNATGWPAAGPGHADREDVLIADVDVESSASSRQWGQFNNPLTNRRPDVYQ</sequence>
<dbReference type="GO" id="GO:0033388">
    <property type="term" value="P:putrescine biosynthetic process from arginine"/>
    <property type="evidence" value="ECO:0007669"/>
    <property type="project" value="TreeGrafter"/>
</dbReference>
<evidence type="ECO:0000313" key="6">
    <source>
        <dbReference type="Proteomes" id="UP001141629"/>
    </source>
</evidence>
<evidence type="ECO:0000313" key="5">
    <source>
        <dbReference type="EMBL" id="MCV7420498.1"/>
    </source>
</evidence>
<dbReference type="GO" id="GO:0050126">
    <property type="term" value="F:N-carbamoylputrescine amidase activity"/>
    <property type="evidence" value="ECO:0007669"/>
    <property type="project" value="TreeGrafter"/>
</dbReference>
<dbReference type="PROSITE" id="PS50263">
    <property type="entry name" value="CN_HYDROLASE"/>
    <property type="match status" value="1"/>
</dbReference>
<dbReference type="Pfam" id="PF00795">
    <property type="entry name" value="CN_hydrolase"/>
    <property type="match status" value="1"/>
</dbReference>
<dbReference type="PROSITE" id="PS01227">
    <property type="entry name" value="UPF0012"/>
    <property type="match status" value="1"/>
</dbReference>
<dbReference type="InterPro" id="IPR036526">
    <property type="entry name" value="C-N_Hydrolase_sf"/>
</dbReference>
<organism evidence="5 6">
    <name type="scientific">Mycobacterium yunnanensis</name>
    <dbReference type="NCBI Taxonomy" id="368477"/>
    <lineage>
        <taxon>Bacteria</taxon>
        <taxon>Bacillati</taxon>
        <taxon>Actinomycetota</taxon>
        <taxon>Actinomycetes</taxon>
        <taxon>Mycobacteriales</taxon>
        <taxon>Mycobacteriaceae</taxon>
        <taxon>Mycobacterium</taxon>
    </lineage>
</organism>
<keyword evidence="6" id="KW-1185">Reference proteome</keyword>
<evidence type="ECO:0000256" key="3">
    <source>
        <dbReference type="SAM" id="MobiDB-lite"/>
    </source>
</evidence>
<evidence type="ECO:0000259" key="4">
    <source>
        <dbReference type="PROSITE" id="PS50263"/>
    </source>
</evidence>
<accession>A0A9X2YY10</accession>
<proteinExistence type="inferred from homology"/>
<dbReference type="InterPro" id="IPR003010">
    <property type="entry name" value="C-N_Hydrolase"/>
</dbReference>
<dbReference type="Gene3D" id="3.60.110.10">
    <property type="entry name" value="Carbon-nitrogen hydrolase"/>
    <property type="match status" value="1"/>
</dbReference>
<comment type="similarity">
    <text evidence="1">Belongs to the carbon-nitrogen hydrolase superfamily. NIT1/NIT2 family.</text>
</comment>
<reference evidence="5" key="1">
    <citation type="submission" date="2020-07" db="EMBL/GenBank/DDBJ databases">
        <authorList>
            <person name="Pettersson B.M.F."/>
            <person name="Behra P.R.K."/>
            <person name="Ramesh M."/>
            <person name="Das S."/>
            <person name="Dasgupta S."/>
            <person name="Kirsebom L.A."/>
        </authorList>
    </citation>
    <scope>NUCLEOTIDE SEQUENCE</scope>
    <source>
        <strain evidence="5">DSM 44838</strain>
    </source>
</reference>
<gene>
    <name evidence="5" type="ORF">H7K45_08095</name>
</gene>
<dbReference type="InterPro" id="IPR001110">
    <property type="entry name" value="UPF0012_CS"/>
</dbReference>
<dbReference type="PANTHER" id="PTHR43674">
    <property type="entry name" value="NITRILASE C965.09-RELATED"/>
    <property type="match status" value="1"/>
</dbReference>
<dbReference type="Proteomes" id="UP001141629">
    <property type="component" value="Unassembled WGS sequence"/>
</dbReference>
<comment type="caution">
    <text evidence="5">The sequence shown here is derived from an EMBL/GenBank/DDBJ whole genome shotgun (WGS) entry which is preliminary data.</text>
</comment>
<feature type="domain" description="CN hydrolase" evidence="4">
    <location>
        <begin position="17"/>
        <end position="263"/>
    </location>
</feature>
<evidence type="ECO:0000256" key="2">
    <source>
        <dbReference type="ARBA" id="ARBA00022801"/>
    </source>
</evidence>
<name>A0A9X2YY10_9MYCO</name>
<reference evidence="5" key="2">
    <citation type="journal article" date="2022" name="BMC Genomics">
        <title>Comparative genome analysis of mycobacteria focusing on tRNA and non-coding RNA.</title>
        <authorList>
            <person name="Behra P.R.K."/>
            <person name="Pettersson B.M.F."/>
            <person name="Ramesh M."/>
            <person name="Das S."/>
            <person name="Dasgupta S."/>
            <person name="Kirsebom L.A."/>
        </authorList>
    </citation>
    <scope>NUCLEOTIDE SEQUENCE</scope>
    <source>
        <strain evidence="5">DSM 44838</strain>
    </source>
</reference>